<evidence type="ECO:0000313" key="2">
    <source>
        <dbReference type="Proteomes" id="UP001281761"/>
    </source>
</evidence>
<dbReference type="InterPro" id="IPR011050">
    <property type="entry name" value="Pectin_lyase_fold/virulence"/>
</dbReference>
<evidence type="ECO:0008006" key="3">
    <source>
        <dbReference type="Google" id="ProtNLM"/>
    </source>
</evidence>
<proteinExistence type="predicted"/>
<sequence>MISWCLDVQESGCSACLLSSSDLTIEGNEIISNMDCSPFIVSGDLDGCGNQIQIIRSTHTSTSNVVLPLVCPSPHPHEIDIGKQMMNDMAIDHELRQLLSISGVGLSMKNQHFPLGTGPLFTFQSHSTFDSVIQVGTNLVESSLVNVSSSSAFAPDKQLFGSEVNQLVVGSYVRKSTNHDSGTGMLSPNFGGNVMCLNTSFSSCIRQTNTDLEFSFENRTQTSTPGRLTDVAFEVTSVSFTLCTFNEMTVAAGEKSGGSAIFLDETSSSLTITTCFFHKCTCTEDGDDGGAVRLRCPESSKRPFSLSDSSFTECSTLHGGSFLICGGSLSTSYTSSSLIDKCFFEQSKADYDGSVSLISDTITIANSAFVDCSPTNHAGTPFVDEMQTISLLPPIQRMCLQK</sequence>
<name>A0ABQ9XR71_9EUKA</name>
<protein>
    <recommendedName>
        <fullName evidence="3">Right handed beta helix domain-containing protein</fullName>
    </recommendedName>
</protein>
<reference evidence="1 2" key="1">
    <citation type="journal article" date="2022" name="bioRxiv">
        <title>Genomics of Preaxostyla Flagellates Illuminates Evolutionary Transitions and the Path Towards Mitochondrial Loss.</title>
        <authorList>
            <person name="Novak L.V.F."/>
            <person name="Treitli S.C."/>
            <person name="Pyrih J."/>
            <person name="Halakuc P."/>
            <person name="Pipaliya S.V."/>
            <person name="Vacek V."/>
            <person name="Brzon O."/>
            <person name="Soukal P."/>
            <person name="Eme L."/>
            <person name="Dacks J.B."/>
            <person name="Karnkowska A."/>
            <person name="Elias M."/>
            <person name="Hampl V."/>
        </authorList>
    </citation>
    <scope>NUCLEOTIDE SEQUENCE [LARGE SCALE GENOMIC DNA]</scope>
    <source>
        <strain evidence="1">NAU3</strain>
        <tissue evidence="1">Gut</tissue>
    </source>
</reference>
<gene>
    <name evidence="1" type="ORF">BLNAU_12177</name>
</gene>
<comment type="caution">
    <text evidence="1">The sequence shown here is derived from an EMBL/GenBank/DDBJ whole genome shotgun (WGS) entry which is preliminary data.</text>
</comment>
<dbReference type="EMBL" id="JARBJD010000098">
    <property type="protein sequence ID" value="KAK2952856.1"/>
    <property type="molecule type" value="Genomic_DNA"/>
</dbReference>
<keyword evidence="2" id="KW-1185">Reference proteome</keyword>
<organism evidence="1 2">
    <name type="scientific">Blattamonas nauphoetae</name>
    <dbReference type="NCBI Taxonomy" id="2049346"/>
    <lineage>
        <taxon>Eukaryota</taxon>
        <taxon>Metamonada</taxon>
        <taxon>Preaxostyla</taxon>
        <taxon>Oxymonadida</taxon>
        <taxon>Blattamonas</taxon>
    </lineage>
</organism>
<dbReference type="SUPFAM" id="SSF51126">
    <property type="entry name" value="Pectin lyase-like"/>
    <property type="match status" value="1"/>
</dbReference>
<evidence type="ECO:0000313" key="1">
    <source>
        <dbReference type="EMBL" id="KAK2952856.1"/>
    </source>
</evidence>
<dbReference type="Proteomes" id="UP001281761">
    <property type="component" value="Unassembled WGS sequence"/>
</dbReference>
<accession>A0ABQ9XR71</accession>